<evidence type="ECO:0000256" key="1">
    <source>
        <dbReference type="ARBA" id="ARBA00022679"/>
    </source>
</evidence>
<comment type="pathway">
    <text evidence="3">Protein modification; protein lipoylation via endogenous pathway; protein N(6)-(lipoyl)lysine from octanoyl-[acyl-carrier-protein].</text>
</comment>
<accession>A0A1G6GVS9</accession>
<evidence type="ECO:0000313" key="5">
    <source>
        <dbReference type="EMBL" id="SDB86041.1"/>
    </source>
</evidence>
<dbReference type="InterPro" id="IPR024897">
    <property type="entry name" value="LipL"/>
</dbReference>
<comment type="catalytic activity">
    <reaction evidence="3">
        <text>N(6)-octanoyl-L-lysyl-[glycine-cleavage complex H protein] + L-lysyl-[lipoyl-carrier protein] = N(6)-octanoyl-L-lysyl-[lipoyl-carrier protein] + L-lysyl-[glycine-cleavage complex H protein]</text>
        <dbReference type="Rhea" id="RHEA:20213"/>
        <dbReference type="Rhea" id="RHEA-COMP:10500"/>
        <dbReference type="Rhea" id="RHEA-COMP:10501"/>
        <dbReference type="Rhea" id="RHEA-COMP:10503"/>
        <dbReference type="Rhea" id="RHEA-COMP:10504"/>
        <dbReference type="ChEBI" id="CHEBI:29969"/>
        <dbReference type="ChEBI" id="CHEBI:78809"/>
        <dbReference type="EC" id="2.3.1.204"/>
    </reaction>
</comment>
<evidence type="ECO:0000256" key="3">
    <source>
        <dbReference type="HAMAP-Rule" id="MF_02119"/>
    </source>
</evidence>
<comment type="miscellaneous">
    <text evidence="3">The reaction proceeds via a thioester-linked acyl-enzyme intermediate.</text>
</comment>
<proteinExistence type="inferred from homology"/>
<dbReference type="InterPro" id="IPR004143">
    <property type="entry name" value="BPL_LPL_catalytic"/>
</dbReference>
<dbReference type="HAMAP" id="MF_02119">
    <property type="entry name" value="LipL"/>
    <property type="match status" value="1"/>
</dbReference>
<dbReference type="EC" id="2.3.1.204" evidence="3"/>
<dbReference type="Gene3D" id="3.30.930.10">
    <property type="entry name" value="Bira Bifunctional Protein, Domain 2"/>
    <property type="match status" value="1"/>
</dbReference>
<reference evidence="6" key="1">
    <citation type="submission" date="2016-09" db="EMBL/GenBank/DDBJ databases">
        <authorList>
            <person name="Varghese N."/>
            <person name="Submissions S."/>
        </authorList>
    </citation>
    <scope>NUCLEOTIDE SEQUENCE [LARGE SCALE GENOMIC DNA]</scope>
    <source>
        <strain evidence="6">25nlg</strain>
    </source>
</reference>
<dbReference type="GO" id="GO:0009107">
    <property type="term" value="P:lipoate biosynthetic process"/>
    <property type="evidence" value="ECO:0007669"/>
    <property type="project" value="UniProtKB-UniRule"/>
</dbReference>
<protein>
    <recommendedName>
        <fullName evidence="3">Octanoyl-[GcvH]:protein N-octanoyltransferase</fullName>
        <ecNumber evidence="3">2.3.1.204</ecNumber>
    </recommendedName>
    <alternativeName>
        <fullName evidence="3">Octanoyl-[GcvH]:E2 amidotransferase</fullName>
    </alternativeName>
</protein>
<evidence type="ECO:0000259" key="4">
    <source>
        <dbReference type="PROSITE" id="PS51733"/>
    </source>
</evidence>
<organism evidence="5 6">
    <name type="scientific">Shouchella lonarensis</name>
    <dbReference type="NCBI Taxonomy" id="1464122"/>
    <lineage>
        <taxon>Bacteria</taxon>
        <taxon>Bacillati</taxon>
        <taxon>Bacillota</taxon>
        <taxon>Bacilli</taxon>
        <taxon>Bacillales</taxon>
        <taxon>Bacillaceae</taxon>
        <taxon>Shouchella</taxon>
    </lineage>
</organism>
<comment type="function">
    <text evidence="3">Catalyzes the amidotransfer (transamidation) of the octanoyl moiety from octanoyl-GcvH to the lipoyl domain of the E2 subunit of lipoate-dependent enzymes.</text>
</comment>
<dbReference type="PANTHER" id="PTHR43679:SF2">
    <property type="entry name" value="OCTANOYL-[GCVH]:PROTEIN N-OCTANOYLTRANSFERASE"/>
    <property type="match status" value="1"/>
</dbReference>
<keyword evidence="6" id="KW-1185">Reference proteome</keyword>
<dbReference type="GO" id="GO:0033819">
    <property type="term" value="F:lipoyl(octanoyl) transferase activity"/>
    <property type="evidence" value="ECO:0007669"/>
    <property type="project" value="InterPro"/>
</dbReference>
<dbReference type="InterPro" id="IPR050664">
    <property type="entry name" value="Octanoyltrans_LipM/LipL"/>
</dbReference>
<dbReference type="STRING" id="1464122.SAMN05421737_10271"/>
<dbReference type="GO" id="GO:0009249">
    <property type="term" value="P:protein lipoylation"/>
    <property type="evidence" value="ECO:0007669"/>
    <property type="project" value="UniProtKB-UniRule"/>
</dbReference>
<dbReference type="PANTHER" id="PTHR43679">
    <property type="entry name" value="OCTANOYLTRANSFERASE LIPM-RELATED"/>
    <property type="match status" value="1"/>
</dbReference>
<dbReference type="InterPro" id="IPR045864">
    <property type="entry name" value="aa-tRNA-synth_II/BPL/LPL"/>
</dbReference>
<sequence length="267" mass="29503">MAFIQSARWRLLAHHIHNTNSALTSFAADDTLCTLAGRHGQYALRFWVHDNTIVLGTQDTRLPHIKTGLSFLEQKNYRVVVRNSGGLAVHLDKGIFNLSLIFPGDVTTSIDDGYEHMVSLIRHMFPEAMIVTGEVNGSYCPGSYDLSINGKKFAGISQRRMRGGIAVQIYLCVTGSGQARGEVIRDFYMRAGSSTSAAPCIQPAVMASLNELLNTSYTVTDIAQRAKVAFSDMGVTLTSVPFTDEEQSLYDMHVQRVTDRHQRCLPS</sequence>
<dbReference type="AlphaFoldDB" id="A0A1G6GVS9"/>
<dbReference type="RefSeq" id="WP_090774654.1">
    <property type="nucleotide sequence ID" value="NZ_FMYM01000002.1"/>
</dbReference>
<name>A0A1G6GVS9_9BACI</name>
<dbReference type="Proteomes" id="UP000242662">
    <property type="component" value="Unassembled WGS sequence"/>
</dbReference>
<dbReference type="PROSITE" id="PS51733">
    <property type="entry name" value="BPL_LPL_CATALYTIC"/>
    <property type="match status" value="1"/>
</dbReference>
<dbReference type="OrthoDB" id="2080934at2"/>
<dbReference type="EMBL" id="FMYM01000002">
    <property type="protein sequence ID" value="SDB86041.1"/>
    <property type="molecule type" value="Genomic_DNA"/>
</dbReference>
<dbReference type="Pfam" id="PF21948">
    <property type="entry name" value="LplA-B_cat"/>
    <property type="match status" value="1"/>
</dbReference>
<dbReference type="CDD" id="cd16443">
    <property type="entry name" value="LplA"/>
    <property type="match status" value="1"/>
</dbReference>
<comment type="similarity">
    <text evidence="3">Belongs to the octanoyltransferase LipL family.</text>
</comment>
<keyword evidence="1 3" id="KW-0808">Transferase</keyword>
<keyword evidence="2 3" id="KW-0012">Acyltransferase</keyword>
<evidence type="ECO:0000256" key="2">
    <source>
        <dbReference type="ARBA" id="ARBA00023315"/>
    </source>
</evidence>
<feature type="active site" description="Acyl-thioester intermediate" evidence="3">
    <location>
        <position position="140"/>
    </location>
</feature>
<feature type="domain" description="BPL/LPL catalytic" evidence="4">
    <location>
        <begin position="38"/>
        <end position="217"/>
    </location>
</feature>
<feature type="site" description="Lowers pKa of active site Cys" evidence="3">
    <location>
        <position position="152"/>
    </location>
</feature>
<gene>
    <name evidence="3" type="primary">lipL</name>
    <name evidence="5" type="ORF">SAMN05421737_10271</name>
</gene>
<evidence type="ECO:0000313" key="6">
    <source>
        <dbReference type="Proteomes" id="UP000242662"/>
    </source>
</evidence>
<dbReference type="SUPFAM" id="SSF55681">
    <property type="entry name" value="Class II aaRS and biotin synthetases"/>
    <property type="match status" value="1"/>
</dbReference>